<dbReference type="AlphaFoldDB" id="A0A561E3P8"/>
<protein>
    <submittedName>
        <fullName evidence="1">Uncharacterized protein</fullName>
    </submittedName>
</protein>
<comment type="caution">
    <text evidence="1">The sequence shown here is derived from an EMBL/GenBank/DDBJ whole genome shotgun (WGS) entry which is preliminary data.</text>
</comment>
<name>A0A561E3P8_9MICO</name>
<organism evidence="1 2">
    <name type="scientific">Rudaeicoccus suwonensis</name>
    <dbReference type="NCBI Taxonomy" id="657409"/>
    <lineage>
        <taxon>Bacteria</taxon>
        <taxon>Bacillati</taxon>
        <taxon>Actinomycetota</taxon>
        <taxon>Actinomycetes</taxon>
        <taxon>Micrococcales</taxon>
        <taxon>Dermacoccaceae</taxon>
        <taxon>Rudaeicoccus</taxon>
    </lineage>
</organism>
<sequence length="210" mass="22097">MMKHHKGFRTDVFRGHILGTGTSSGIRVVVGIWPLSPLGSFSDCMIAMPDGQRVLLAPNEAVASYVGSTYSFDEVQIVAVNARVDDEVAVVTAGDLRLTADIGRVTMLGRLLGAIPESVSASTHFARLCDPVARVAMPGVRTVGSAGNGRQEFYSARQVRAVTGVSGEFGDVDLGALRPVQPSPDFGFSSTPRTPALTAVTTTVRVPEPA</sequence>
<gene>
    <name evidence="1" type="ORF">BKA23_2572</name>
</gene>
<keyword evidence="2" id="KW-1185">Reference proteome</keyword>
<accession>A0A561E3P8</accession>
<reference evidence="1 2" key="1">
    <citation type="submission" date="2019-06" db="EMBL/GenBank/DDBJ databases">
        <title>Sequencing the genomes of 1000 actinobacteria strains.</title>
        <authorList>
            <person name="Klenk H.-P."/>
        </authorList>
    </citation>
    <scope>NUCLEOTIDE SEQUENCE [LARGE SCALE GENOMIC DNA]</scope>
    <source>
        <strain evidence="1 2">DSM 19560</strain>
    </source>
</reference>
<dbReference type="EMBL" id="VIVQ01000002">
    <property type="protein sequence ID" value="TWE10219.1"/>
    <property type="molecule type" value="Genomic_DNA"/>
</dbReference>
<evidence type="ECO:0000313" key="2">
    <source>
        <dbReference type="Proteomes" id="UP000318297"/>
    </source>
</evidence>
<evidence type="ECO:0000313" key="1">
    <source>
        <dbReference type="EMBL" id="TWE10219.1"/>
    </source>
</evidence>
<proteinExistence type="predicted"/>
<dbReference type="Proteomes" id="UP000318297">
    <property type="component" value="Unassembled WGS sequence"/>
</dbReference>